<evidence type="ECO:0000256" key="5">
    <source>
        <dbReference type="ARBA" id="ARBA00023054"/>
    </source>
</evidence>
<dbReference type="GO" id="GO:0012505">
    <property type="term" value="C:endomembrane system"/>
    <property type="evidence" value="ECO:0007669"/>
    <property type="project" value="TreeGrafter"/>
</dbReference>
<keyword evidence="3 8" id="KW-0812">Transmembrane</keyword>
<keyword evidence="4 8" id="KW-1133">Transmembrane helix</keyword>
<comment type="caution">
    <text evidence="9">The sequence shown here is derived from an EMBL/GenBank/DDBJ whole genome shotgun (WGS) entry which is preliminary data.</text>
</comment>
<dbReference type="PANTHER" id="PTHR17613:SF11">
    <property type="entry name" value="TRANSMEMBRANE AND COILED-COIL DOMAINS PROTEIN 1"/>
    <property type="match status" value="1"/>
</dbReference>
<dbReference type="AlphaFoldDB" id="A0AAV1NA61"/>
<keyword evidence="5" id="KW-0175">Coiled coil</keyword>
<proteinExistence type="inferred from homology"/>
<feature type="transmembrane region" description="Helical" evidence="8">
    <location>
        <begin position="247"/>
        <end position="269"/>
    </location>
</feature>
<evidence type="ECO:0000256" key="3">
    <source>
        <dbReference type="ARBA" id="ARBA00022692"/>
    </source>
</evidence>
<evidence type="ECO:0000256" key="7">
    <source>
        <dbReference type="SAM" id="MobiDB-lite"/>
    </source>
</evidence>
<comment type="subcellular location">
    <subcellularLocation>
        <location evidence="1">Membrane</location>
    </subcellularLocation>
</comment>
<evidence type="ECO:0000256" key="2">
    <source>
        <dbReference type="ARBA" id="ARBA00008108"/>
    </source>
</evidence>
<keyword evidence="10" id="KW-1185">Reference proteome</keyword>
<sequence length="313" mass="34896">MAQWSSLSSLLTPLLQVTGGRSSFSEFTLSAAVAVASTLREMAVTIHNKFGSADNIATFKEILDETQGNEGVGLGGMRTHGTGQLQSSPKFGSDDDCSNSTTGSPGGLPCCRGPLDHGQASGVALLNEIQELKDNQGHLEDCFENLKAYYQQNYTVITEALLEQRYRCDLLEEQLSDLTELHYSEIVNLKEELSSMEEVTYQFYDGATDIHEVLQACQTRLFKLEQQQVVQLERLENATVHTLLGKLINVLLTIMAVLLLIVSTVANCIVPLMKTYSRMFCMLLFVVLFSFLWRHRDSTSEYLHHLFCVTHPD</sequence>
<comment type="similarity">
    <text evidence="2">Belongs to the TEX28 family.</text>
</comment>
<gene>
    <name evidence="9" type="ORF">FSCOSCO3_A005004</name>
</gene>
<dbReference type="Pfam" id="PF10267">
    <property type="entry name" value="Tmemb_cc2"/>
    <property type="match status" value="1"/>
</dbReference>
<keyword evidence="6 8" id="KW-0472">Membrane</keyword>
<protein>
    <submittedName>
        <fullName evidence="9">Transmembrane and coiled-coil domains protein 1</fullName>
    </submittedName>
</protein>
<reference evidence="9 10" key="1">
    <citation type="submission" date="2024-01" db="EMBL/GenBank/DDBJ databases">
        <authorList>
            <person name="Alioto T."/>
            <person name="Alioto T."/>
            <person name="Gomez Garrido J."/>
        </authorList>
    </citation>
    <scope>NUCLEOTIDE SEQUENCE [LARGE SCALE GENOMIC DNA]</scope>
</reference>
<feature type="region of interest" description="Disordered" evidence="7">
    <location>
        <begin position="83"/>
        <end position="104"/>
    </location>
</feature>
<accession>A0AAV1NA61</accession>
<dbReference type="GO" id="GO:0016020">
    <property type="term" value="C:membrane"/>
    <property type="evidence" value="ECO:0007669"/>
    <property type="project" value="UniProtKB-SubCell"/>
</dbReference>
<evidence type="ECO:0000256" key="4">
    <source>
        <dbReference type="ARBA" id="ARBA00022989"/>
    </source>
</evidence>
<dbReference type="InterPro" id="IPR019394">
    <property type="entry name" value="TEX28/TMCC"/>
</dbReference>
<feature type="transmembrane region" description="Helical" evidence="8">
    <location>
        <begin position="276"/>
        <end position="293"/>
    </location>
</feature>
<evidence type="ECO:0000256" key="1">
    <source>
        <dbReference type="ARBA" id="ARBA00004370"/>
    </source>
</evidence>
<evidence type="ECO:0000313" key="9">
    <source>
        <dbReference type="EMBL" id="CAK6955472.1"/>
    </source>
</evidence>
<evidence type="ECO:0000313" key="10">
    <source>
        <dbReference type="Proteomes" id="UP001314229"/>
    </source>
</evidence>
<organism evidence="9 10">
    <name type="scientific">Scomber scombrus</name>
    <name type="common">Atlantic mackerel</name>
    <name type="synonym">Scomber vernalis</name>
    <dbReference type="NCBI Taxonomy" id="13677"/>
    <lineage>
        <taxon>Eukaryota</taxon>
        <taxon>Metazoa</taxon>
        <taxon>Chordata</taxon>
        <taxon>Craniata</taxon>
        <taxon>Vertebrata</taxon>
        <taxon>Euteleostomi</taxon>
        <taxon>Actinopterygii</taxon>
        <taxon>Neopterygii</taxon>
        <taxon>Teleostei</taxon>
        <taxon>Neoteleostei</taxon>
        <taxon>Acanthomorphata</taxon>
        <taxon>Pelagiaria</taxon>
        <taxon>Scombriformes</taxon>
        <taxon>Scombridae</taxon>
        <taxon>Scomber</taxon>
    </lineage>
</organism>
<dbReference type="PANTHER" id="PTHR17613">
    <property type="entry name" value="CEREBRAL PROTEIN-11-RELATED"/>
    <property type="match status" value="1"/>
</dbReference>
<evidence type="ECO:0000256" key="8">
    <source>
        <dbReference type="SAM" id="Phobius"/>
    </source>
</evidence>
<dbReference type="Proteomes" id="UP001314229">
    <property type="component" value="Unassembled WGS sequence"/>
</dbReference>
<evidence type="ECO:0000256" key="6">
    <source>
        <dbReference type="ARBA" id="ARBA00023136"/>
    </source>
</evidence>
<dbReference type="EMBL" id="CAWUFR010000022">
    <property type="protein sequence ID" value="CAK6955472.1"/>
    <property type="molecule type" value="Genomic_DNA"/>
</dbReference>
<name>A0AAV1NA61_SCOSC</name>